<evidence type="ECO:0000313" key="8">
    <source>
        <dbReference type="EMBL" id="CAB5012923.1"/>
    </source>
</evidence>
<evidence type="ECO:0000313" key="4">
    <source>
        <dbReference type="EMBL" id="CAB4783916.1"/>
    </source>
</evidence>
<reference evidence="7" key="1">
    <citation type="submission" date="2020-05" db="EMBL/GenBank/DDBJ databases">
        <authorList>
            <person name="Chiriac C."/>
            <person name="Salcher M."/>
            <person name="Ghai R."/>
            <person name="Kavagutti S V."/>
        </authorList>
    </citation>
    <scope>NUCLEOTIDE SEQUENCE</scope>
</reference>
<organism evidence="7">
    <name type="scientific">freshwater metagenome</name>
    <dbReference type="NCBI Taxonomy" id="449393"/>
    <lineage>
        <taxon>unclassified sequences</taxon>
        <taxon>metagenomes</taxon>
        <taxon>ecological metagenomes</taxon>
    </lineage>
</organism>
<dbReference type="EMBL" id="CAFBPL010000029">
    <property type="protein sequence ID" value="CAB5012923.1"/>
    <property type="molecule type" value="Genomic_DNA"/>
</dbReference>
<evidence type="ECO:0000313" key="1">
    <source>
        <dbReference type="EMBL" id="CAB4586775.1"/>
    </source>
</evidence>
<evidence type="ECO:0000313" key="9">
    <source>
        <dbReference type="EMBL" id="CAB5057942.1"/>
    </source>
</evidence>
<evidence type="ECO:0000313" key="2">
    <source>
        <dbReference type="EMBL" id="CAB4663603.1"/>
    </source>
</evidence>
<evidence type="ECO:0000313" key="5">
    <source>
        <dbReference type="EMBL" id="CAB4803256.1"/>
    </source>
</evidence>
<gene>
    <name evidence="1" type="ORF">UFOPK1791_00294</name>
    <name evidence="2" type="ORF">UFOPK2312_00165</name>
    <name evidence="3" type="ORF">UFOPK2802_00090</name>
    <name evidence="4" type="ORF">UFOPK2982_00112</name>
    <name evidence="5" type="ORF">UFOPK3083_00476</name>
    <name evidence="6" type="ORF">UFOPK3783_00192</name>
    <name evidence="7" type="ORF">UFOPK3948_00231</name>
    <name evidence="8" type="ORF">UFOPK4113_00398</name>
    <name evidence="9" type="ORF">UFOPK4355_00051</name>
</gene>
<accession>A0A6J7LVD5</accession>
<name>A0A6J7LVD5_9ZZZZ</name>
<protein>
    <submittedName>
        <fullName evidence="7">Unannotated protein</fullName>
    </submittedName>
</protein>
<dbReference type="AlphaFoldDB" id="A0A6J7LVD5"/>
<evidence type="ECO:0000313" key="6">
    <source>
        <dbReference type="EMBL" id="CAB4939001.1"/>
    </source>
</evidence>
<dbReference type="EMBL" id="CAFBQT010000003">
    <property type="protein sequence ID" value="CAB5057942.1"/>
    <property type="molecule type" value="Genomic_DNA"/>
</dbReference>
<dbReference type="EMBL" id="CAEZYX010000005">
    <property type="protein sequence ID" value="CAB4734291.1"/>
    <property type="molecule type" value="Genomic_DNA"/>
</dbReference>
<dbReference type="EMBL" id="CAEZWY010000008">
    <property type="protein sequence ID" value="CAB4663603.1"/>
    <property type="molecule type" value="Genomic_DNA"/>
</dbReference>
<evidence type="ECO:0000313" key="3">
    <source>
        <dbReference type="EMBL" id="CAB4734291.1"/>
    </source>
</evidence>
<evidence type="ECO:0000313" key="7">
    <source>
        <dbReference type="EMBL" id="CAB4972466.1"/>
    </source>
</evidence>
<proteinExistence type="predicted"/>
<sequence>MNRRIVGAFATVVLGAGLIAGIGTYVSAAKADTTILDATPAGTLETPQGTLKHFTMDLSIYPDSFFKTSSPHPDWVSYGPSTNFRVPAHSAITFTMKQYDSGEPITNDFFARVAGTMNGTINIDGKDVTKVDANTIGHTFTVRGLSNGKSNLFINVPMPMVPEDKMSENEGEYINPTIVKFTIITGDAGEYVWNCEFPCGDGTLARFGGPMSSQGFMSGHFIVTDN</sequence>
<dbReference type="EMBL" id="CAFBNI010000009">
    <property type="protein sequence ID" value="CAB4939001.1"/>
    <property type="molecule type" value="Genomic_DNA"/>
</dbReference>
<dbReference type="EMBL" id="CAEZUF010000015">
    <property type="protein sequence ID" value="CAB4586775.1"/>
    <property type="molecule type" value="Genomic_DNA"/>
</dbReference>
<dbReference type="EMBL" id="CAFAAT010000033">
    <property type="protein sequence ID" value="CAB4803256.1"/>
    <property type="molecule type" value="Genomic_DNA"/>
</dbReference>
<dbReference type="EMBL" id="CAFAAE010000008">
    <property type="protein sequence ID" value="CAB4783916.1"/>
    <property type="molecule type" value="Genomic_DNA"/>
</dbReference>
<dbReference type="EMBL" id="CAFBOI010000013">
    <property type="protein sequence ID" value="CAB4972466.1"/>
    <property type="molecule type" value="Genomic_DNA"/>
</dbReference>